<dbReference type="AlphaFoldDB" id="A0A1L7UED5"/>
<evidence type="ECO:0000313" key="2">
    <source>
        <dbReference type="EMBL" id="CVL06713.1"/>
    </source>
</evidence>
<evidence type="ECO:0000313" key="3">
    <source>
        <dbReference type="Proteomes" id="UP000184255"/>
    </source>
</evidence>
<accession>A0A1L7UED5</accession>
<dbReference type="GeneID" id="65091084"/>
<feature type="region of interest" description="Disordered" evidence="1">
    <location>
        <begin position="168"/>
        <end position="196"/>
    </location>
</feature>
<dbReference type="RefSeq" id="XP_041690019.1">
    <property type="nucleotide sequence ID" value="XM_041824550.1"/>
</dbReference>
<organism evidence="2 3">
    <name type="scientific">Fusarium mangiferae</name>
    <name type="common">Mango malformation disease fungus</name>
    <dbReference type="NCBI Taxonomy" id="192010"/>
    <lineage>
        <taxon>Eukaryota</taxon>
        <taxon>Fungi</taxon>
        <taxon>Dikarya</taxon>
        <taxon>Ascomycota</taxon>
        <taxon>Pezizomycotina</taxon>
        <taxon>Sordariomycetes</taxon>
        <taxon>Hypocreomycetidae</taxon>
        <taxon>Hypocreales</taxon>
        <taxon>Nectriaceae</taxon>
        <taxon>Fusarium</taxon>
        <taxon>Fusarium fujikuroi species complex</taxon>
    </lineage>
</organism>
<feature type="compositionally biased region" description="Acidic residues" evidence="1">
    <location>
        <begin position="170"/>
        <end position="186"/>
    </location>
</feature>
<protein>
    <submittedName>
        <fullName evidence="2">Uncharacterized protein</fullName>
    </submittedName>
</protein>
<sequence length="217" mass="24878">MAWATTEENTCLRARQIRRYYDKHIGSEGPLKYGDKILLSDIDLATTLAPDYSLKFCAKGEEEYPEQWDSKPKSLSYTLSNFRLKAKELTVTMGKEIEDFMTKDATTIPPVFLGGNGDRAHVRSLELIASCLKRELAEVKKGKKAAEEEAKQYLARAKKAEAQLKRLLEEREEEDDEDEEGEEDDEDRRRKRRKISEASDRVLETIHCSLRGASTKK</sequence>
<evidence type="ECO:0000256" key="1">
    <source>
        <dbReference type="SAM" id="MobiDB-lite"/>
    </source>
</evidence>
<dbReference type="EMBL" id="FCQH01000018">
    <property type="protein sequence ID" value="CVL06713.1"/>
    <property type="molecule type" value="Genomic_DNA"/>
</dbReference>
<reference evidence="3" key="1">
    <citation type="journal article" date="2016" name="Genome Biol. Evol.">
        <title>Comparative 'omics' of the Fusarium fujikuroi species complex highlights differences in genetic potential and metabolite synthesis.</title>
        <authorList>
            <person name="Niehaus E.-M."/>
            <person name="Muensterkoetter M."/>
            <person name="Proctor R.H."/>
            <person name="Brown D.W."/>
            <person name="Sharon A."/>
            <person name="Idan Y."/>
            <person name="Oren-Young L."/>
            <person name="Sieber C.M."/>
            <person name="Novak O."/>
            <person name="Pencik A."/>
            <person name="Tarkowska D."/>
            <person name="Hromadova K."/>
            <person name="Freeman S."/>
            <person name="Maymon M."/>
            <person name="Elazar M."/>
            <person name="Youssef S.A."/>
            <person name="El-Shabrawy E.S.M."/>
            <person name="Shalaby A.B.A."/>
            <person name="Houterman P."/>
            <person name="Brock N.L."/>
            <person name="Burkhardt I."/>
            <person name="Tsavkelova E.A."/>
            <person name="Dickschat J.S."/>
            <person name="Galuszka P."/>
            <person name="Gueldener U."/>
            <person name="Tudzynski B."/>
        </authorList>
    </citation>
    <scope>NUCLEOTIDE SEQUENCE [LARGE SCALE GENOMIC DNA]</scope>
    <source>
        <strain evidence="3">MRC7560</strain>
    </source>
</reference>
<dbReference type="VEuPathDB" id="FungiDB:FMAN_11834"/>
<proteinExistence type="predicted"/>
<name>A0A1L7UED5_FUSMA</name>
<dbReference type="Proteomes" id="UP000184255">
    <property type="component" value="Unassembled WGS sequence"/>
</dbReference>
<comment type="caution">
    <text evidence="2">The sequence shown here is derived from an EMBL/GenBank/DDBJ whole genome shotgun (WGS) entry which is preliminary data.</text>
</comment>
<keyword evidence="3" id="KW-1185">Reference proteome</keyword>
<gene>
    <name evidence="2" type="ORF">FMAN_11834</name>
</gene>